<feature type="compositionally biased region" description="Basic residues" evidence="1">
    <location>
        <begin position="143"/>
        <end position="153"/>
    </location>
</feature>
<gene>
    <name evidence="2" type="ORF">G4P62_007744</name>
</gene>
<dbReference type="OrthoDB" id="8447377at2759"/>
<evidence type="ECO:0000313" key="3">
    <source>
        <dbReference type="Proteomes" id="UP000822369"/>
    </source>
</evidence>
<dbReference type="AlphaFoldDB" id="A0A9D2Y317"/>
<proteinExistence type="predicted"/>
<protein>
    <submittedName>
        <fullName evidence="2">LOC107382216-like protein</fullName>
    </submittedName>
</protein>
<dbReference type="OMA" id="WEKMCFG"/>
<dbReference type="EMBL" id="JAAVVJ010000010">
    <property type="protein sequence ID" value="KAF7213117.1"/>
    <property type="molecule type" value="Genomic_DNA"/>
</dbReference>
<organism evidence="2 3">
    <name type="scientific">Nothobranchius furzeri</name>
    <name type="common">Turquoise killifish</name>
    <dbReference type="NCBI Taxonomy" id="105023"/>
    <lineage>
        <taxon>Eukaryota</taxon>
        <taxon>Metazoa</taxon>
        <taxon>Chordata</taxon>
        <taxon>Craniata</taxon>
        <taxon>Vertebrata</taxon>
        <taxon>Euteleostomi</taxon>
        <taxon>Actinopterygii</taxon>
        <taxon>Neopterygii</taxon>
        <taxon>Teleostei</taxon>
        <taxon>Neoteleostei</taxon>
        <taxon>Acanthomorphata</taxon>
        <taxon>Ovalentaria</taxon>
        <taxon>Atherinomorphae</taxon>
        <taxon>Cyprinodontiformes</taxon>
        <taxon>Nothobranchiidae</taxon>
        <taxon>Nothobranchius</taxon>
    </lineage>
</organism>
<accession>A0A9D2Y317</accession>
<name>A0A9D2Y317_NOTFU</name>
<reference evidence="2" key="1">
    <citation type="submission" date="2020-03" db="EMBL/GenBank/DDBJ databases">
        <title>Intra-Species Differences in Population Size shape Life History and Genome Evolution.</title>
        <authorList>
            <person name="Willemsen D."/>
            <person name="Cui R."/>
            <person name="Valenzano D.R."/>
        </authorList>
    </citation>
    <scope>NUCLEOTIDE SEQUENCE</scope>
    <source>
        <strain evidence="2">GRZ</strain>
        <tissue evidence="2">Whole</tissue>
    </source>
</reference>
<evidence type="ECO:0000313" key="2">
    <source>
        <dbReference type="EMBL" id="KAF7213117.1"/>
    </source>
</evidence>
<comment type="caution">
    <text evidence="2">The sequence shown here is derived from an EMBL/GenBank/DDBJ whole genome shotgun (WGS) entry which is preliminary data.</text>
</comment>
<feature type="region of interest" description="Disordered" evidence="1">
    <location>
        <begin position="69"/>
        <end position="98"/>
    </location>
</feature>
<feature type="compositionally biased region" description="Basic residues" evidence="1">
    <location>
        <begin position="71"/>
        <end position="88"/>
    </location>
</feature>
<sequence>MPQSSLNLEGRQKGLYDHSCETNHRLKSQIPGRRLVNRAVNRYATRTSESSKVGSLDFPKPPCLVNGYGHHGYRSTKPPHPRNYRRPKYPFSPVGSASAAGRVGDVKVLDGIPTKGATKPGDDHLSGKSEQAAPDPGSSAPKKNPRRKKNFRHKERDDKASSSDKAPPPMPQQEEEDWEKEIQEVEAKNWEKMCFGIIPYDPEDVIHFLLRDLSLRPAMADVPVTNAYIPAIHHTRPIPCVPLHARPEPDQFADVEL</sequence>
<dbReference type="KEGG" id="nfu:107382216"/>
<evidence type="ECO:0000256" key="1">
    <source>
        <dbReference type="SAM" id="MobiDB-lite"/>
    </source>
</evidence>
<feature type="region of interest" description="Disordered" evidence="1">
    <location>
        <begin position="110"/>
        <end position="180"/>
    </location>
</feature>
<dbReference type="Proteomes" id="UP000822369">
    <property type="component" value="Chromosome 10"/>
</dbReference>